<keyword evidence="5 8" id="KW-0457">Lysine biosynthesis</keyword>
<feature type="binding site" evidence="8">
    <location>
        <begin position="80"/>
        <end position="81"/>
    </location>
    <ligand>
        <name>substrate</name>
    </ligand>
</feature>
<dbReference type="Proteomes" id="UP000826725">
    <property type="component" value="Chromosome"/>
</dbReference>
<dbReference type="NCBIfam" id="TIGR00652">
    <property type="entry name" value="DapF"/>
    <property type="match status" value="1"/>
</dbReference>
<comment type="function">
    <text evidence="8">Catalyzes the stereoinversion of LL-2,6-diaminopimelate (L,L-DAP) to meso-diaminopimelate (meso-DAP), a precursor of L-lysine and an essential component of the bacterial peptidoglycan.</text>
</comment>
<keyword evidence="4 8" id="KW-0028">Amino-acid biosynthesis</keyword>
<feature type="binding site" evidence="8">
    <location>
        <position position="70"/>
    </location>
    <ligand>
        <name>substrate</name>
    </ligand>
</feature>
<accession>A0A8D5JIN6</accession>
<evidence type="ECO:0000313" key="11">
    <source>
        <dbReference type="Proteomes" id="UP000826725"/>
    </source>
</evidence>
<evidence type="ECO:0000313" key="10">
    <source>
        <dbReference type="EMBL" id="BCL62884.1"/>
    </source>
</evidence>
<sequence length="278" mass="30309">MSISFPLEFEKMSGTGNDFVIIDNRNNVVPVEEQSEFAGKICRRMFSVGADGLILIENSDKTDFGWSFYNADGSLADMCGNGARCAARFAFRHGIAEAKMRFATSAGIVEAEILDDEVVRLQMTQPFDFRLGLSMNLGGEERPVAFVNTGVPHAVIFVEDEEIAVKKLGRKVRFHELFEPKGANANFARILDDGRLEVRTYERGVEDETMACGTGAVAAALFATMQKGMESPVEVVTSGGEELTVIFDLLDGPVAENVFLQGPARCIFTGKLTAEALL</sequence>
<dbReference type="PANTHER" id="PTHR31689">
    <property type="entry name" value="DIAMINOPIMELATE EPIMERASE, CHLOROPLASTIC"/>
    <property type="match status" value="1"/>
</dbReference>
<dbReference type="GO" id="GO:0008837">
    <property type="term" value="F:diaminopimelate epimerase activity"/>
    <property type="evidence" value="ECO:0007669"/>
    <property type="project" value="UniProtKB-UniRule"/>
</dbReference>
<comment type="pathway">
    <text evidence="1 8">Amino-acid biosynthesis; L-lysine biosynthesis via DAP pathway; DL-2,6-diaminopimelate from LL-2,6-diaminopimelate: step 1/1.</text>
</comment>
<comment type="catalytic activity">
    <reaction evidence="7 8">
        <text>(2S,6S)-2,6-diaminopimelate = meso-2,6-diaminopimelate</text>
        <dbReference type="Rhea" id="RHEA:15393"/>
        <dbReference type="ChEBI" id="CHEBI:57609"/>
        <dbReference type="ChEBI" id="CHEBI:57791"/>
        <dbReference type="EC" id="5.1.1.7"/>
    </reaction>
</comment>
<evidence type="ECO:0000256" key="6">
    <source>
        <dbReference type="ARBA" id="ARBA00023235"/>
    </source>
</evidence>
<evidence type="ECO:0000256" key="8">
    <source>
        <dbReference type="HAMAP-Rule" id="MF_00197"/>
    </source>
</evidence>
<dbReference type="GO" id="GO:0009089">
    <property type="term" value="P:lysine biosynthetic process via diaminopimelate"/>
    <property type="evidence" value="ECO:0007669"/>
    <property type="project" value="UniProtKB-UniRule"/>
</dbReference>
<evidence type="ECO:0000256" key="5">
    <source>
        <dbReference type="ARBA" id="ARBA00023154"/>
    </source>
</evidence>
<dbReference type="InterPro" id="IPR001653">
    <property type="entry name" value="DAP_epimerase_DapF"/>
</dbReference>
<dbReference type="PANTHER" id="PTHR31689:SF0">
    <property type="entry name" value="DIAMINOPIMELATE EPIMERASE"/>
    <property type="match status" value="1"/>
</dbReference>
<dbReference type="AlphaFoldDB" id="A0A8D5JIN6"/>
<evidence type="ECO:0000256" key="2">
    <source>
        <dbReference type="ARBA" id="ARBA00010219"/>
    </source>
</evidence>
<dbReference type="RefSeq" id="WP_228855190.1">
    <property type="nucleotide sequence ID" value="NZ_AP024086.1"/>
</dbReference>
<organism evidence="10 11">
    <name type="scientific">Desulfomarina profundi</name>
    <dbReference type="NCBI Taxonomy" id="2772557"/>
    <lineage>
        <taxon>Bacteria</taxon>
        <taxon>Pseudomonadati</taxon>
        <taxon>Thermodesulfobacteriota</taxon>
        <taxon>Desulfobulbia</taxon>
        <taxon>Desulfobulbales</taxon>
        <taxon>Desulfobulbaceae</taxon>
        <taxon>Desulfomarina</taxon>
    </lineage>
</organism>
<keyword evidence="6 8" id="KW-0413">Isomerase</keyword>
<feature type="binding site" evidence="8">
    <location>
        <begin position="202"/>
        <end position="203"/>
    </location>
    <ligand>
        <name>substrate</name>
    </ligand>
</feature>
<keyword evidence="11" id="KW-1185">Reference proteome</keyword>
<dbReference type="Pfam" id="PF01678">
    <property type="entry name" value="DAP_epimerase"/>
    <property type="match status" value="2"/>
</dbReference>
<feature type="active site" evidence="9">
    <location>
        <position position="79"/>
    </location>
</feature>
<feature type="active site" description="Proton acceptor" evidence="8">
    <location>
        <position position="212"/>
    </location>
</feature>
<feature type="active site" description="Proton donor" evidence="8">
    <location>
        <position position="79"/>
    </location>
</feature>
<dbReference type="KEGG" id="dbk:DGMP_35770"/>
<reference evidence="10" key="1">
    <citation type="submission" date="2020-09" db="EMBL/GenBank/DDBJ databases">
        <title>Desulfogranum mesoprofundum gen. nov., sp. nov., a novel mesophilic, sulfate-reducing chemolithoautotroph isolated from a deep-sea hydrothermal vent chimney in the Suiyo Seamount.</title>
        <authorList>
            <person name="Hashimoto Y."/>
            <person name="Nakagawa S."/>
        </authorList>
    </citation>
    <scope>NUCLEOTIDE SEQUENCE</scope>
    <source>
        <strain evidence="10">KT2</strain>
    </source>
</reference>
<protein>
    <recommendedName>
        <fullName evidence="3 8">Diaminopimelate epimerase</fullName>
        <shortName evidence="8">DAP epimerase</shortName>
        <ecNumber evidence="3 8">5.1.1.7</ecNumber>
    </recommendedName>
    <alternativeName>
        <fullName evidence="8">PLP-independent amino acid racemase</fullName>
    </alternativeName>
</protein>
<feature type="site" description="Could be important to modulate the pK values of the two catalytic cysteine residues" evidence="8">
    <location>
        <position position="202"/>
    </location>
</feature>
<dbReference type="GO" id="GO:0005829">
    <property type="term" value="C:cytosol"/>
    <property type="evidence" value="ECO:0007669"/>
    <property type="project" value="TreeGrafter"/>
</dbReference>
<gene>
    <name evidence="8 10" type="primary">dapF</name>
    <name evidence="10" type="ORF">DGMP_35770</name>
</gene>
<feature type="site" description="Could be important to modulate the pK values of the two catalytic cysteine residues" evidence="8">
    <location>
        <position position="153"/>
    </location>
</feature>
<comment type="caution">
    <text evidence="8">Lacks conserved residue(s) required for the propagation of feature annotation.</text>
</comment>
<name>A0A8D5JIN6_9BACT</name>
<dbReference type="EMBL" id="AP024086">
    <property type="protein sequence ID" value="BCL62884.1"/>
    <property type="molecule type" value="Genomic_DNA"/>
</dbReference>
<feature type="binding site" evidence="8">
    <location>
        <begin position="213"/>
        <end position="214"/>
    </location>
    <ligand>
        <name>substrate</name>
    </ligand>
</feature>
<evidence type="ECO:0000256" key="9">
    <source>
        <dbReference type="PROSITE-ProRule" id="PRU10125"/>
    </source>
</evidence>
<feature type="binding site" evidence="8">
    <location>
        <position position="17"/>
    </location>
    <ligand>
        <name>substrate</name>
    </ligand>
</feature>
<comment type="similarity">
    <text evidence="2 8">Belongs to the diaminopimelate epimerase family.</text>
</comment>
<evidence type="ECO:0000256" key="7">
    <source>
        <dbReference type="ARBA" id="ARBA00051712"/>
    </source>
</evidence>
<comment type="subcellular location">
    <subcellularLocation>
        <location evidence="8">Cytoplasm</location>
    </subcellularLocation>
</comment>
<evidence type="ECO:0000256" key="4">
    <source>
        <dbReference type="ARBA" id="ARBA00022605"/>
    </source>
</evidence>
<evidence type="ECO:0000256" key="3">
    <source>
        <dbReference type="ARBA" id="ARBA00013080"/>
    </source>
</evidence>
<dbReference type="InterPro" id="IPR018510">
    <property type="entry name" value="DAP_epimerase_AS"/>
</dbReference>
<keyword evidence="8" id="KW-0963">Cytoplasm</keyword>
<dbReference type="PROSITE" id="PS01326">
    <property type="entry name" value="DAP_EPIMERASE"/>
    <property type="match status" value="1"/>
</dbReference>
<proteinExistence type="inferred from homology"/>
<comment type="subunit">
    <text evidence="8">Homodimer.</text>
</comment>
<feature type="binding site" evidence="8">
    <location>
        <position position="184"/>
    </location>
    <ligand>
        <name>substrate</name>
    </ligand>
</feature>
<dbReference type="UniPathway" id="UPA00034">
    <property type="reaction ID" value="UER00025"/>
</dbReference>
<dbReference type="HAMAP" id="MF_00197">
    <property type="entry name" value="DAP_epimerase"/>
    <property type="match status" value="1"/>
</dbReference>
<dbReference type="EC" id="5.1.1.7" evidence="3 8"/>
<evidence type="ECO:0000256" key="1">
    <source>
        <dbReference type="ARBA" id="ARBA00005196"/>
    </source>
</evidence>